<comment type="caution">
    <text evidence="2">The sequence shown here is derived from an EMBL/GenBank/DDBJ whole genome shotgun (WGS) entry which is preliminary data.</text>
</comment>
<feature type="region of interest" description="Disordered" evidence="1">
    <location>
        <begin position="74"/>
        <end position="100"/>
    </location>
</feature>
<dbReference type="Proteomes" id="UP000321424">
    <property type="component" value="Unassembled WGS sequence"/>
</dbReference>
<dbReference type="AlphaFoldDB" id="A0A511MAX4"/>
<sequence>MDDEAAVERIQGVLNALQVLEDVGVRPAGAQVGEAIGGHGRLPSSVASPEHDADPNVGLALMPDNYFRGKRRSAYPATHSAARSTALPGNGTERFAGQPDRRAQLSGAECAGTTTTAAAGSVNRRHAVRIS</sequence>
<protein>
    <submittedName>
        <fullName evidence="2">Uncharacterized protein</fullName>
    </submittedName>
</protein>
<evidence type="ECO:0000313" key="3">
    <source>
        <dbReference type="Proteomes" id="UP000321424"/>
    </source>
</evidence>
<reference evidence="2 3" key="1">
    <citation type="submission" date="2019-07" db="EMBL/GenBank/DDBJ databases">
        <title>Whole genome shotgun sequence of Nocardia ninae NBRC 108245.</title>
        <authorList>
            <person name="Hosoyama A."/>
            <person name="Uohara A."/>
            <person name="Ohji S."/>
            <person name="Ichikawa N."/>
        </authorList>
    </citation>
    <scope>NUCLEOTIDE SEQUENCE [LARGE SCALE GENOMIC DNA]</scope>
    <source>
        <strain evidence="2 3">NBRC 108245</strain>
    </source>
</reference>
<dbReference type="EMBL" id="BJXA01000011">
    <property type="protein sequence ID" value="GEM37760.1"/>
    <property type="molecule type" value="Genomic_DNA"/>
</dbReference>
<name>A0A511MAX4_9NOCA</name>
<gene>
    <name evidence="2" type="ORF">NN4_22790</name>
</gene>
<evidence type="ECO:0000313" key="2">
    <source>
        <dbReference type="EMBL" id="GEM37760.1"/>
    </source>
</evidence>
<keyword evidence="3" id="KW-1185">Reference proteome</keyword>
<proteinExistence type="predicted"/>
<feature type="region of interest" description="Disordered" evidence="1">
    <location>
        <begin position="36"/>
        <end position="56"/>
    </location>
</feature>
<evidence type="ECO:0000256" key="1">
    <source>
        <dbReference type="SAM" id="MobiDB-lite"/>
    </source>
</evidence>
<accession>A0A511MAX4</accession>
<organism evidence="2 3">
    <name type="scientific">Nocardia ninae NBRC 108245</name>
    <dbReference type="NCBI Taxonomy" id="1210091"/>
    <lineage>
        <taxon>Bacteria</taxon>
        <taxon>Bacillati</taxon>
        <taxon>Actinomycetota</taxon>
        <taxon>Actinomycetes</taxon>
        <taxon>Mycobacteriales</taxon>
        <taxon>Nocardiaceae</taxon>
        <taxon>Nocardia</taxon>
    </lineage>
</organism>